<dbReference type="PANTHER" id="PTHR43479">
    <property type="entry name" value="ACREF/ENVCD OPERON REPRESSOR-RELATED"/>
    <property type="match status" value="1"/>
</dbReference>
<dbReference type="SUPFAM" id="SSF46689">
    <property type="entry name" value="Homeodomain-like"/>
    <property type="match status" value="1"/>
</dbReference>
<organism evidence="4 5">
    <name type="scientific">Marivirga aurantiaca</name>
    <dbReference type="NCBI Taxonomy" id="2802615"/>
    <lineage>
        <taxon>Bacteria</taxon>
        <taxon>Pseudomonadati</taxon>
        <taxon>Bacteroidota</taxon>
        <taxon>Cytophagia</taxon>
        <taxon>Cytophagales</taxon>
        <taxon>Marivirgaceae</taxon>
        <taxon>Marivirga</taxon>
    </lineage>
</organism>
<dbReference type="InterPro" id="IPR025722">
    <property type="entry name" value="TetR"/>
</dbReference>
<protein>
    <submittedName>
        <fullName evidence="4">TetR family transcriptional regulator</fullName>
    </submittedName>
</protein>
<sequence>MESTSEKIIHTALHLFNSQGLAKVTLRTIAQEMGISQGNLNYHYKKRDDIIEALYHRLVKDMDSSMAKIQQSTIGLQLMYDISSAIMRNSYEYRFFLLDFTQVMRENSKIKKHFKDLTKVRQGQIIGLFNMMIEDGIMRKEKLPQEYYYLYKRIQIFGDFWMASAEIEKDQIAKNIIAEYLEMIMQSIYPYLTTKGIKQYNSINWW</sequence>
<evidence type="ECO:0000313" key="5">
    <source>
        <dbReference type="Proteomes" id="UP000611723"/>
    </source>
</evidence>
<dbReference type="GO" id="GO:0003677">
    <property type="term" value="F:DNA binding"/>
    <property type="evidence" value="ECO:0007669"/>
    <property type="project" value="UniProtKB-UniRule"/>
</dbReference>
<dbReference type="InterPro" id="IPR001647">
    <property type="entry name" value="HTH_TetR"/>
</dbReference>
<dbReference type="Pfam" id="PF13972">
    <property type="entry name" value="TetR"/>
    <property type="match status" value="1"/>
</dbReference>
<gene>
    <name evidence="4" type="ORF">JKA74_10050</name>
</gene>
<accession>A0A934WYZ2</accession>
<dbReference type="Proteomes" id="UP000611723">
    <property type="component" value="Unassembled WGS sequence"/>
</dbReference>
<dbReference type="RefSeq" id="WP_201431045.1">
    <property type="nucleotide sequence ID" value="NZ_JAEQBW010000003.1"/>
</dbReference>
<feature type="DNA-binding region" description="H-T-H motif" evidence="2">
    <location>
        <begin position="25"/>
        <end position="44"/>
    </location>
</feature>
<dbReference type="PRINTS" id="PR00455">
    <property type="entry name" value="HTHTETR"/>
</dbReference>
<keyword evidence="1 2" id="KW-0238">DNA-binding</keyword>
<dbReference type="Gene3D" id="1.10.357.10">
    <property type="entry name" value="Tetracycline Repressor, domain 2"/>
    <property type="match status" value="1"/>
</dbReference>
<name>A0A934WYZ2_9BACT</name>
<dbReference type="Pfam" id="PF00440">
    <property type="entry name" value="TetR_N"/>
    <property type="match status" value="1"/>
</dbReference>
<proteinExistence type="predicted"/>
<dbReference type="PANTHER" id="PTHR43479:SF11">
    <property type="entry name" value="ACREF_ENVCD OPERON REPRESSOR-RELATED"/>
    <property type="match status" value="1"/>
</dbReference>
<dbReference type="EMBL" id="JAEQBW010000003">
    <property type="protein sequence ID" value="MBK6265381.1"/>
    <property type="molecule type" value="Genomic_DNA"/>
</dbReference>
<dbReference type="InterPro" id="IPR050624">
    <property type="entry name" value="HTH-type_Tx_Regulator"/>
</dbReference>
<dbReference type="InterPro" id="IPR009057">
    <property type="entry name" value="Homeodomain-like_sf"/>
</dbReference>
<evidence type="ECO:0000256" key="1">
    <source>
        <dbReference type="ARBA" id="ARBA00023125"/>
    </source>
</evidence>
<dbReference type="AlphaFoldDB" id="A0A934WYZ2"/>
<feature type="domain" description="HTH tetR-type" evidence="3">
    <location>
        <begin position="2"/>
        <end position="62"/>
    </location>
</feature>
<keyword evidence="5" id="KW-1185">Reference proteome</keyword>
<evidence type="ECO:0000259" key="3">
    <source>
        <dbReference type="PROSITE" id="PS50977"/>
    </source>
</evidence>
<evidence type="ECO:0000313" key="4">
    <source>
        <dbReference type="EMBL" id="MBK6265381.1"/>
    </source>
</evidence>
<evidence type="ECO:0000256" key="2">
    <source>
        <dbReference type="PROSITE-ProRule" id="PRU00335"/>
    </source>
</evidence>
<reference evidence="4" key="1">
    <citation type="submission" date="2021-01" db="EMBL/GenBank/DDBJ databases">
        <title>Marivirga aurantiaca sp. nov., isolated from intertidal surface sediments.</title>
        <authorList>
            <person name="Zhang M."/>
        </authorList>
    </citation>
    <scope>NUCLEOTIDE SEQUENCE</scope>
    <source>
        <strain evidence="4">S37H4</strain>
    </source>
</reference>
<comment type="caution">
    <text evidence="4">The sequence shown here is derived from an EMBL/GenBank/DDBJ whole genome shotgun (WGS) entry which is preliminary data.</text>
</comment>
<dbReference type="PROSITE" id="PS50977">
    <property type="entry name" value="HTH_TETR_2"/>
    <property type="match status" value="1"/>
</dbReference>